<dbReference type="InterPro" id="IPR036047">
    <property type="entry name" value="F-box-like_dom_sf"/>
</dbReference>
<evidence type="ECO:0000259" key="1">
    <source>
        <dbReference type="PROSITE" id="PS50181"/>
    </source>
</evidence>
<gene>
    <name evidence="2" type="ORF">EIN_034170</name>
</gene>
<feature type="domain" description="F-box" evidence="1">
    <location>
        <begin position="429"/>
        <end position="476"/>
    </location>
</feature>
<organism evidence="2 3">
    <name type="scientific">Entamoeba invadens IP1</name>
    <dbReference type="NCBI Taxonomy" id="370355"/>
    <lineage>
        <taxon>Eukaryota</taxon>
        <taxon>Amoebozoa</taxon>
        <taxon>Evosea</taxon>
        <taxon>Archamoebae</taxon>
        <taxon>Mastigamoebida</taxon>
        <taxon>Entamoebidae</taxon>
        <taxon>Entamoeba</taxon>
    </lineage>
</organism>
<dbReference type="Pfam" id="PF00646">
    <property type="entry name" value="F-box"/>
    <property type="match status" value="1"/>
</dbReference>
<dbReference type="CDD" id="cd09917">
    <property type="entry name" value="F-box_SF"/>
    <property type="match status" value="1"/>
</dbReference>
<dbReference type="PROSITE" id="PS50181">
    <property type="entry name" value="FBOX"/>
    <property type="match status" value="1"/>
</dbReference>
<evidence type="ECO:0000313" key="2">
    <source>
        <dbReference type="EMBL" id="ELP86506.1"/>
    </source>
</evidence>
<dbReference type="SUPFAM" id="SSF81383">
    <property type="entry name" value="F-box domain"/>
    <property type="match status" value="1"/>
</dbReference>
<name>A0A0A1U487_ENTIV</name>
<dbReference type="EMBL" id="KB206969">
    <property type="protein sequence ID" value="ELP86506.1"/>
    <property type="molecule type" value="Genomic_DNA"/>
</dbReference>
<dbReference type="GeneID" id="14885399"/>
<keyword evidence="3" id="KW-1185">Reference proteome</keyword>
<dbReference type="RefSeq" id="XP_004185852.1">
    <property type="nucleotide sequence ID" value="XM_004185804.1"/>
</dbReference>
<dbReference type="SUPFAM" id="SSF50978">
    <property type="entry name" value="WD40 repeat-like"/>
    <property type="match status" value="1"/>
</dbReference>
<dbReference type="OrthoDB" id="190105at2759"/>
<dbReference type="Gene3D" id="2.130.10.10">
    <property type="entry name" value="YVTN repeat-like/Quinoprotein amine dehydrogenase"/>
    <property type="match status" value="1"/>
</dbReference>
<sequence length="818" mass="95245">MTTPLSYKPIIEAFLSQNVDDENEWERLEETIQPPLHFMQSYIRNTKEFLTVRSTVLVPFKLGVFVDLFQDVVKFMSAYPNVWDVKKIDDDRLSFTLVMNATDYVGRVYCRYKHIVEHKRTILFSYDYQLPGFIYYIHCAEKMRDGIMYTLETKSLNAGFGRKEILYAISTCRKNLHQMVEFMKKDRNEIFMLANERLFNQKLQEDKTTLIPVHRTNLFTLFTNKDKTELFAQGKTFFNFNLKTLVNMYSGNTIHSPLCRTVKTLRDDGLVNYLHVSTGMLGKIRGESDIFVGTILFEGNMFVFSETLCPQKECDIKHNTKIDMQTGEHVEWFGEFATTTYYYKFFIPELKNTTPQMFKTICNNFLCAFLLIRIRLEGISPALPFCSGPTDDILEKRILQTALLKSYNYTLLKRQNKITRKQIEDTHPTNCFDELDNESIITVFQFLPLQSVVAMMRTSKRMYSIIKNNEQIWGNFYTLYFKPTSFCTYTKKCTEFCTAQINAEKMERNKLKNQSQTNYYLVKHACTIKNKWTLNRPKQRMSARLVQMPIHFIEYCPNRTILVGNNTGCVLRVGTDNKTVITRTILSNEITGISQYDNCAVVSFKKGEMRKYKLFAVNDFQTFPALKNDHIQFLPDQKYLSWCTNSQNFSLADFLDVSRAITYKVKKDLLLQVQTFSQNLVVCSTSNNSNVLFDLREGDVVFETLSQISPINTFDCFDWYVVSGCQSGSVWMFDLRKQGNFLNRTIHTAPINVVKCFNRKIVTGGDDHLLSLLECNKSWCGGLKYMYQHQSPITSIEMDDTILMSGSADGYLWSSFYE</sequence>
<dbReference type="Gene3D" id="1.20.1280.50">
    <property type="match status" value="1"/>
</dbReference>
<dbReference type="VEuPathDB" id="AmoebaDB:EIN_034170"/>
<dbReference type="AlphaFoldDB" id="A0A0A1U487"/>
<dbReference type="InterPro" id="IPR036322">
    <property type="entry name" value="WD40_repeat_dom_sf"/>
</dbReference>
<dbReference type="KEGG" id="eiv:EIN_034170"/>
<dbReference type="Proteomes" id="UP000014680">
    <property type="component" value="Unassembled WGS sequence"/>
</dbReference>
<accession>A0A0A1U487</accession>
<proteinExistence type="predicted"/>
<evidence type="ECO:0000313" key="3">
    <source>
        <dbReference type="Proteomes" id="UP000014680"/>
    </source>
</evidence>
<protein>
    <recommendedName>
        <fullName evidence="1">F-box domain-containing protein</fullName>
    </recommendedName>
</protein>
<dbReference type="InterPro" id="IPR001810">
    <property type="entry name" value="F-box_dom"/>
</dbReference>
<reference evidence="2 3" key="1">
    <citation type="submission" date="2012-10" db="EMBL/GenBank/DDBJ databases">
        <authorList>
            <person name="Zafar N."/>
            <person name="Inman J."/>
            <person name="Hall N."/>
            <person name="Lorenzi H."/>
            <person name="Caler E."/>
        </authorList>
    </citation>
    <scope>NUCLEOTIDE SEQUENCE [LARGE SCALE GENOMIC DNA]</scope>
    <source>
        <strain evidence="2 3">IP1</strain>
    </source>
</reference>
<dbReference type="InterPro" id="IPR015943">
    <property type="entry name" value="WD40/YVTN_repeat-like_dom_sf"/>
</dbReference>